<dbReference type="InterPro" id="IPR011055">
    <property type="entry name" value="Dup_hybrid_motif"/>
</dbReference>
<dbReference type="CDD" id="cd12797">
    <property type="entry name" value="M23_peptidase"/>
    <property type="match status" value="1"/>
</dbReference>
<evidence type="ECO:0000313" key="2">
    <source>
        <dbReference type="EMBL" id="MBS2097499.1"/>
    </source>
</evidence>
<feature type="domain" description="M23ase beta-sheet core" evidence="1">
    <location>
        <begin position="97"/>
        <end position="195"/>
    </location>
</feature>
<comment type="caution">
    <text evidence="2">The sequence shown here is derived from an EMBL/GenBank/DDBJ whole genome shotgun (WGS) entry which is preliminary data.</text>
</comment>
<dbReference type="EMBL" id="JAGUCO010000002">
    <property type="protein sequence ID" value="MBS2097499.1"/>
    <property type="molecule type" value="Genomic_DNA"/>
</dbReference>
<organism evidence="2 3">
    <name type="scientific">Carboxylicivirga linearis</name>
    <dbReference type="NCBI Taxonomy" id="1628157"/>
    <lineage>
        <taxon>Bacteria</taxon>
        <taxon>Pseudomonadati</taxon>
        <taxon>Bacteroidota</taxon>
        <taxon>Bacteroidia</taxon>
        <taxon>Marinilabiliales</taxon>
        <taxon>Marinilabiliaceae</taxon>
        <taxon>Carboxylicivirga</taxon>
    </lineage>
</organism>
<proteinExistence type="predicted"/>
<name>A0ABS5JRJ0_9BACT</name>
<dbReference type="Gene3D" id="2.70.70.10">
    <property type="entry name" value="Glucose Permease (Domain IIA)"/>
    <property type="match status" value="1"/>
</dbReference>
<dbReference type="InterPro" id="IPR050570">
    <property type="entry name" value="Cell_wall_metabolism_enzyme"/>
</dbReference>
<dbReference type="InterPro" id="IPR016047">
    <property type="entry name" value="M23ase_b-sheet_dom"/>
</dbReference>
<dbReference type="PANTHER" id="PTHR21666">
    <property type="entry name" value="PEPTIDASE-RELATED"/>
    <property type="match status" value="1"/>
</dbReference>
<dbReference type="PANTHER" id="PTHR21666:SF270">
    <property type="entry name" value="MUREIN HYDROLASE ACTIVATOR ENVC"/>
    <property type="match status" value="1"/>
</dbReference>
<sequence length="229" mass="25766">MGKEITALKEVLKRNKASFTNVVPTELTDENVLKLDLSFDNKELIQLKSLSMQELNQYIQQQLSLSNKKVAIGGYAENRVVYQMSEHFGSGEEARSVHLGIDIWCDAETPVFSPLDGIIHSFNNNDNFGDYGPTIILEHQLENNSFYTLYGHLSTSSLNGIDIHQKVKKGQKIASIGNDNENGNWPPHLHFQVMSDLMGKRGDFPGVCAIKEMDQWLNICLDPGLILRM</sequence>
<keyword evidence="3" id="KW-1185">Reference proteome</keyword>
<dbReference type="Pfam" id="PF01551">
    <property type="entry name" value="Peptidase_M23"/>
    <property type="match status" value="1"/>
</dbReference>
<dbReference type="SUPFAM" id="SSF51261">
    <property type="entry name" value="Duplicated hybrid motif"/>
    <property type="match status" value="1"/>
</dbReference>
<accession>A0ABS5JRJ0</accession>
<evidence type="ECO:0000313" key="3">
    <source>
        <dbReference type="Proteomes" id="UP000708576"/>
    </source>
</evidence>
<gene>
    <name evidence="2" type="ORF">KEM10_04350</name>
</gene>
<protein>
    <submittedName>
        <fullName evidence="2">Peptidoglycan DD-metalloendopeptidase family protein</fullName>
    </submittedName>
</protein>
<evidence type="ECO:0000259" key="1">
    <source>
        <dbReference type="Pfam" id="PF01551"/>
    </source>
</evidence>
<dbReference type="RefSeq" id="WP_212213981.1">
    <property type="nucleotide sequence ID" value="NZ_JAGUCO010000002.1"/>
</dbReference>
<reference evidence="2 3" key="1">
    <citation type="journal article" date="2015" name="Int. J. Syst. Evol. Microbiol.">
        <title>Carboxylicivirga linearis sp. nov., isolated from a sea cucumber culture pond.</title>
        <authorList>
            <person name="Wang F.Q."/>
            <person name="Zhou Y.X."/>
            <person name="Lin X.Z."/>
            <person name="Chen G.J."/>
            <person name="Du Z.J."/>
        </authorList>
    </citation>
    <scope>NUCLEOTIDE SEQUENCE [LARGE SCALE GENOMIC DNA]</scope>
    <source>
        <strain evidence="2 3">FB218</strain>
    </source>
</reference>
<dbReference type="Proteomes" id="UP000708576">
    <property type="component" value="Unassembled WGS sequence"/>
</dbReference>